<keyword evidence="5 6" id="KW-0472">Membrane</keyword>
<keyword evidence="8" id="KW-1185">Reference proteome</keyword>
<sequence>MRDSQAKVASSFHEGKDFKSATRNKADTAIAEGYHGDFVVDKTMEKKLNWKCDFKLLPPLIGLFVITFLDRSNIANAKIEGMTTDLKMKANDYNMSLWILNIPYICLAVPSNMLMKKGFVKPSVYLSGIMFCWALCTIGLGCTKTFKGILACRFLMGVFEAGFVPGCAYLISRYYKRRDFSVRYALFFSAAVLAGAFGGLLAYAIEHMDKVGGYAGWRWIFIIEGCITIACVGVGLLCIPPYPKDSTFLKPEEKQYLLAMLKKDAGPSRPDHYNSLVIKECLFDPKIWLGYMSPFPLAPLIYLFHSPRIVTKRCISTLAYFGADNAASSIVSFQPTILKSLGYSNSAAQVHTIPVYIVALCSLLICSYLSGRVSHRYSFLIFGAAIGIIGWSIELAQVKAVSARYFGMFAITASAYIQMPILVVWLSNNMGGNAKAAFATGVMIGLGNCGNLVSSNVFITDESPRFKTGFGTGLGLNMLGVVASSALELYCLMANRRRDAGKDNAKLDNSSDVLGDLGDDHPEFRYIL</sequence>
<dbReference type="HOGENOM" id="CLU_001265_0_1_1"/>
<dbReference type="InParanoid" id="A0A0C3CX41"/>
<dbReference type="GO" id="GO:0022857">
    <property type="term" value="F:transmembrane transporter activity"/>
    <property type="evidence" value="ECO:0007669"/>
    <property type="project" value="InterPro"/>
</dbReference>
<comment type="subcellular location">
    <subcellularLocation>
        <location evidence="1">Membrane</location>
        <topology evidence="1">Multi-pass membrane protein</topology>
    </subcellularLocation>
</comment>
<evidence type="ECO:0000256" key="6">
    <source>
        <dbReference type="SAM" id="Phobius"/>
    </source>
</evidence>
<organism evidence="7 8">
    <name type="scientific">Oidiodendron maius (strain Zn)</name>
    <dbReference type="NCBI Taxonomy" id="913774"/>
    <lineage>
        <taxon>Eukaryota</taxon>
        <taxon>Fungi</taxon>
        <taxon>Dikarya</taxon>
        <taxon>Ascomycota</taxon>
        <taxon>Pezizomycotina</taxon>
        <taxon>Leotiomycetes</taxon>
        <taxon>Leotiomycetes incertae sedis</taxon>
        <taxon>Myxotrichaceae</taxon>
        <taxon>Oidiodendron</taxon>
    </lineage>
</organism>
<dbReference type="FunFam" id="1.20.1250.20:FF:000057">
    <property type="entry name" value="MFS general substrate transporter"/>
    <property type="match status" value="1"/>
</dbReference>
<protein>
    <recommendedName>
        <fullName evidence="9">Major facilitator superfamily (MFS) profile domain-containing protein</fullName>
    </recommendedName>
</protein>
<feature type="transmembrane region" description="Helical" evidence="6">
    <location>
        <begin position="405"/>
        <end position="426"/>
    </location>
</feature>
<evidence type="ECO:0008006" key="9">
    <source>
        <dbReference type="Google" id="ProtNLM"/>
    </source>
</evidence>
<dbReference type="PANTHER" id="PTHR43791:SF52">
    <property type="entry name" value="TRANSPORTER, PUTATIVE (AFU_ORTHOLOGUE AFUA_1G11820)-RELATED"/>
    <property type="match status" value="1"/>
</dbReference>
<dbReference type="SUPFAM" id="SSF103473">
    <property type="entry name" value="MFS general substrate transporter"/>
    <property type="match status" value="1"/>
</dbReference>
<dbReference type="OrthoDB" id="310895at2759"/>
<feature type="transmembrane region" description="Helical" evidence="6">
    <location>
        <begin position="287"/>
        <end position="305"/>
    </location>
</feature>
<evidence type="ECO:0000256" key="5">
    <source>
        <dbReference type="ARBA" id="ARBA00023136"/>
    </source>
</evidence>
<feature type="transmembrane region" description="Helical" evidence="6">
    <location>
        <begin position="471"/>
        <end position="492"/>
    </location>
</feature>
<dbReference type="Pfam" id="PF07690">
    <property type="entry name" value="MFS_1"/>
    <property type="match status" value="1"/>
</dbReference>
<proteinExistence type="predicted"/>
<feature type="transmembrane region" description="Helical" evidence="6">
    <location>
        <begin position="124"/>
        <end position="142"/>
    </location>
</feature>
<dbReference type="InterPro" id="IPR011701">
    <property type="entry name" value="MFS"/>
</dbReference>
<keyword evidence="2" id="KW-0813">Transport</keyword>
<feature type="transmembrane region" description="Helical" evidence="6">
    <location>
        <begin position="353"/>
        <end position="370"/>
    </location>
</feature>
<reference evidence="7 8" key="1">
    <citation type="submission" date="2014-04" db="EMBL/GenBank/DDBJ databases">
        <authorList>
            <consortium name="DOE Joint Genome Institute"/>
            <person name="Kuo A."/>
            <person name="Martino E."/>
            <person name="Perotto S."/>
            <person name="Kohler A."/>
            <person name="Nagy L.G."/>
            <person name="Floudas D."/>
            <person name="Copeland A."/>
            <person name="Barry K.W."/>
            <person name="Cichocki N."/>
            <person name="Veneault-Fourrey C."/>
            <person name="LaButti K."/>
            <person name="Lindquist E.A."/>
            <person name="Lipzen A."/>
            <person name="Lundell T."/>
            <person name="Morin E."/>
            <person name="Murat C."/>
            <person name="Sun H."/>
            <person name="Tunlid A."/>
            <person name="Henrissat B."/>
            <person name="Grigoriev I.V."/>
            <person name="Hibbett D.S."/>
            <person name="Martin F."/>
            <person name="Nordberg H.P."/>
            <person name="Cantor M.N."/>
            <person name="Hua S.X."/>
        </authorList>
    </citation>
    <scope>NUCLEOTIDE SEQUENCE [LARGE SCALE GENOMIC DNA]</scope>
    <source>
        <strain evidence="7 8">Zn</strain>
    </source>
</reference>
<feature type="transmembrane region" description="Helical" evidence="6">
    <location>
        <begin position="95"/>
        <end position="112"/>
    </location>
</feature>
<dbReference type="Gene3D" id="1.20.1250.20">
    <property type="entry name" value="MFS general substrate transporter like domains"/>
    <property type="match status" value="1"/>
</dbReference>
<keyword evidence="3 6" id="KW-0812">Transmembrane</keyword>
<name>A0A0C3CX41_OIDMZ</name>
<gene>
    <name evidence="7" type="ORF">OIDMADRAFT_184364</name>
</gene>
<reference evidence="8" key="2">
    <citation type="submission" date="2015-01" db="EMBL/GenBank/DDBJ databases">
        <title>Evolutionary Origins and Diversification of the Mycorrhizal Mutualists.</title>
        <authorList>
            <consortium name="DOE Joint Genome Institute"/>
            <consortium name="Mycorrhizal Genomics Consortium"/>
            <person name="Kohler A."/>
            <person name="Kuo A."/>
            <person name="Nagy L.G."/>
            <person name="Floudas D."/>
            <person name="Copeland A."/>
            <person name="Barry K.W."/>
            <person name="Cichocki N."/>
            <person name="Veneault-Fourrey C."/>
            <person name="LaButti K."/>
            <person name="Lindquist E.A."/>
            <person name="Lipzen A."/>
            <person name="Lundell T."/>
            <person name="Morin E."/>
            <person name="Murat C."/>
            <person name="Riley R."/>
            <person name="Ohm R."/>
            <person name="Sun H."/>
            <person name="Tunlid A."/>
            <person name="Henrissat B."/>
            <person name="Grigoriev I.V."/>
            <person name="Hibbett D.S."/>
            <person name="Martin F."/>
        </authorList>
    </citation>
    <scope>NUCLEOTIDE SEQUENCE [LARGE SCALE GENOMIC DNA]</scope>
    <source>
        <strain evidence="8">Zn</strain>
    </source>
</reference>
<dbReference type="InterPro" id="IPR036259">
    <property type="entry name" value="MFS_trans_sf"/>
</dbReference>
<evidence type="ECO:0000256" key="2">
    <source>
        <dbReference type="ARBA" id="ARBA00022448"/>
    </source>
</evidence>
<accession>A0A0C3CX41</accession>
<dbReference type="FunFam" id="1.20.1250.20:FF:000013">
    <property type="entry name" value="MFS general substrate transporter"/>
    <property type="match status" value="1"/>
</dbReference>
<dbReference type="STRING" id="913774.A0A0C3CX41"/>
<dbReference type="Proteomes" id="UP000054321">
    <property type="component" value="Unassembled WGS sequence"/>
</dbReference>
<dbReference type="GO" id="GO:0016020">
    <property type="term" value="C:membrane"/>
    <property type="evidence" value="ECO:0007669"/>
    <property type="project" value="UniProtKB-SubCell"/>
</dbReference>
<evidence type="ECO:0000256" key="4">
    <source>
        <dbReference type="ARBA" id="ARBA00022989"/>
    </source>
</evidence>
<feature type="transmembrane region" description="Helical" evidence="6">
    <location>
        <begin position="377"/>
        <end position="393"/>
    </location>
</feature>
<evidence type="ECO:0000256" key="1">
    <source>
        <dbReference type="ARBA" id="ARBA00004141"/>
    </source>
</evidence>
<evidence type="ECO:0000313" key="8">
    <source>
        <dbReference type="Proteomes" id="UP000054321"/>
    </source>
</evidence>
<dbReference type="PANTHER" id="PTHR43791">
    <property type="entry name" value="PERMEASE-RELATED"/>
    <property type="match status" value="1"/>
</dbReference>
<feature type="transmembrane region" description="Helical" evidence="6">
    <location>
        <begin position="438"/>
        <end position="459"/>
    </location>
</feature>
<dbReference type="EMBL" id="KN832890">
    <property type="protein sequence ID" value="KIM94262.1"/>
    <property type="molecule type" value="Genomic_DNA"/>
</dbReference>
<evidence type="ECO:0000256" key="3">
    <source>
        <dbReference type="ARBA" id="ARBA00022692"/>
    </source>
</evidence>
<feature type="transmembrane region" description="Helical" evidence="6">
    <location>
        <begin position="317"/>
        <end position="333"/>
    </location>
</feature>
<evidence type="ECO:0000313" key="7">
    <source>
        <dbReference type="EMBL" id="KIM94262.1"/>
    </source>
</evidence>
<keyword evidence="4 6" id="KW-1133">Transmembrane helix</keyword>
<dbReference type="AlphaFoldDB" id="A0A0C3CX41"/>
<feature type="transmembrane region" description="Helical" evidence="6">
    <location>
        <begin position="154"/>
        <end position="172"/>
    </location>
</feature>
<feature type="transmembrane region" description="Helical" evidence="6">
    <location>
        <begin position="217"/>
        <end position="242"/>
    </location>
</feature>
<feature type="transmembrane region" description="Helical" evidence="6">
    <location>
        <begin position="184"/>
        <end position="205"/>
    </location>
</feature>